<dbReference type="OrthoDB" id="916581at2"/>
<comment type="similarity">
    <text evidence="2">Belongs to the outer membrane factor (OMF) (TC 1.B.17) family.</text>
</comment>
<dbReference type="AlphaFoldDB" id="A0A3M9MR29"/>
<dbReference type="InterPro" id="IPR003423">
    <property type="entry name" value="OMP_efflux"/>
</dbReference>
<comment type="caution">
    <text evidence="8">The sequence shown here is derived from an EMBL/GenBank/DDBJ whole genome shotgun (WGS) entry which is preliminary data.</text>
</comment>
<dbReference type="PANTHER" id="PTHR30026">
    <property type="entry name" value="OUTER MEMBRANE PROTEIN TOLC"/>
    <property type="match status" value="1"/>
</dbReference>
<protein>
    <submittedName>
        <fullName evidence="8">TolC family protein</fullName>
    </submittedName>
</protein>
<dbReference type="Pfam" id="PF02321">
    <property type="entry name" value="OEP"/>
    <property type="match status" value="2"/>
</dbReference>
<keyword evidence="9" id="KW-1185">Reference proteome</keyword>
<keyword evidence="7" id="KW-0998">Cell outer membrane</keyword>
<name>A0A3M9MR29_9BACT</name>
<dbReference type="Proteomes" id="UP000271010">
    <property type="component" value="Unassembled WGS sequence"/>
</dbReference>
<evidence type="ECO:0000256" key="4">
    <source>
        <dbReference type="ARBA" id="ARBA00022452"/>
    </source>
</evidence>
<evidence type="ECO:0000256" key="5">
    <source>
        <dbReference type="ARBA" id="ARBA00022692"/>
    </source>
</evidence>
<evidence type="ECO:0000313" key="8">
    <source>
        <dbReference type="EMBL" id="RNI27949.1"/>
    </source>
</evidence>
<organism evidence="8 9">
    <name type="scientific">Rufibacter immobilis</name>
    <dbReference type="NCBI Taxonomy" id="1348778"/>
    <lineage>
        <taxon>Bacteria</taxon>
        <taxon>Pseudomonadati</taxon>
        <taxon>Bacteroidota</taxon>
        <taxon>Cytophagia</taxon>
        <taxon>Cytophagales</taxon>
        <taxon>Hymenobacteraceae</taxon>
        <taxon>Rufibacter</taxon>
    </lineage>
</organism>
<reference evidence="8 9" key="1">
    <citation type="submission" date="2018-11" db="EMBL/GenBank/DDBJ databases">
        <title>Rufibacter latericius sp. nov., isolated from water in Baiyang Lake.</title>
        <authorList>
            <person name="Yang Y."/>
        </authorList>
    </citation>
    <scope>NUCLEOTIDE SEQUENCE [LARGE SCALE GENOMIC DNA]</scope>
    <source>
        <strain evidence="8 9">MCC P1</strain>
    </source>
</reference>
<dbReference type="GO" id="GO:0015562">
    <property type="term" value="F:efflux transmembrane transporter activity"/>
    <property type="evidence" value="ECO:0007669"/>
    <property type="project" value="InterPro"/>
</dbReference>
<comment type="subcellular location">
    <subcellularLocation>
        <location evidence="1">Cell outer membrane</location>
    </subcellularLocation>
</comment>
<accession>A0A3M9MR29</accession>
<dbReference type="RefSeq" id="WP_123134416.1">
    <property type="nucleotide sequence ID" value="NZ_RJJE01000017.1"/>
</dbReference>
<proteinExistence type="inferred from homology"/>
<evidence type="ECO:0000256" key="3">
    <source>
        <dbReference type="ARBA" id="ARBA00022448"/>
    </source>
</evidence>
<dbReference type="InterPro" id="IPR051906">
    <property type="entry name" value="TolC-like"/>
</dbReference>
<gene>
    <name evidence="8" type="ORF">EFA69_17835</name>
</gene>
<dbReference type="Gene3D" id="1.20.1600.10">
    <property type="entry name" value="Outer membrane efflux proteins (OEP)"/>
    <property type="match status" value="1"/>
</dbReference>
<keyword evidence="3" id="KW-0813">Transport</keyword>
<sequence>MKPRNNVSPVRPAQGRGVLSAVYTFLICFLAAFTQPVLAQEAKRLNLQEAVQLGLQNSKTLKLSQTKIEQAVSRFNQVRDEALPKGSVSYTYNHAEIPSNILQMSKEADPIYLPKRANAFLGTLSLQEVIFAGSKLKYARESTDLMTQVARLDAEKDKDEIAYHITTAYFNLYKLQQSKKVVAQNLEAINRQIKQSQRFFEQGIVTKNDVLRFQLQRSNVELTGADLETNRKIMVYNLNVLLGLPDATDLVVEELATPDGRTTSLTAYIDSALTNRTELQALTLNAKAADYNIKSIQADALPALVAAADAYHINPSGSFIPPKNGALAVGTIGLTAAWNFDRLWVNKNKLSEARIQRAQVDLTRDLTTDQLKTEVNQNYQKYLLALNRIDLLQTSIAQAEENDRSEASRYTNKVATATERIDAQTQLFQSLINLELAKADAGLAYYSLLKSTGNIIQ</sequence>
<evidence type="ECO:0000313" key="9">
    <source>
        <dbReference type="Proteomes" id="UP000271010"/>
    </source>
</evidence>
<keyword evidence="4" id="KW-1134">Transmembrane beta strand</keyword>
<dbReference type="SUPFAM" id="SSF56954">
    <property type="entry name" value="Outer membrane efflux proteins (OEP)"/>
    <property type="match status" value="1"/>
</dbReference>
<dbReference type="PANTHER" id="PTHR30026:SF20">
    <property type="entry name" value="OUTER MEMBRANE PROTEIN TOLC"/>
    <property type="match status" value="1"/>
</dbReference>
<dbReference type="GO" id="GO:0009279">
    <property type="term" value="C:cell outer membrane"/>
    <property type="evidence" value="ECO:0007669"/>
    <property type="project" value="UniProtKB-SubCell"/>
</dbReference>
<keyword evidence="5" id="KW-0812">Transmembrane</keyword>
<evidence type="ECO:0000256" key="7">
    <source>
        <dbReference type="ARBA" id="ARBA00023237"/>
    </source>
</evidence>
<dbReference type="GO" id="GO:0015288">
    <property type="term" value="F:porin activity"/>
    <property type="evidence" value="ECO:0007669"/>
    <property type="project" value="TreeGrafter"/>
</dbReference>
<evidence type="ECO:0000256" key="1">
    <source>
        <dbReference type="ARBA" id="ARBA00004442"/>
    </source>
</evidence>
<dbReference type="EMBL" id="RJJE01000017">
    <property type="protein sequence ID" value="RNI27949.1"/>
    <property type="molecule type" value="Genomic_DNA"/>
</dbReference>
<evidence type="ECO:0000256" key="2">
    <source>
        <dbReference type="ARBA" id="ARBA00007613"/>
    </source>
</evidence>
<dbReference type="GO" id="GO:1990281">
    <property type="term" value="C:efflux pump complex"/>
    <property type="evidence" value="ECO:0007669"/>
    <property type="project" value="TreeGrafter"/>
</dbReference>
<keyword evidence="6" id="KW-0472">Membrane</keyword>
<evidence type="ECO:0000256" key="6">
    <source>
        <dbReference type="ARBA" id="ARBA00023136"/>
    </source>
</evidence>